<dbReference type="EMBL" id="QUAB01000016">
    <property type="protein sequence ID" value="REJ07464.1"/>
    <property type="molecule type" value="Genomic_DNA"/>
</dbReference>
<evidence type="ECO:0000313" key="2">
    <source>
        <dbReference type="EMBL" id="REJ07464.1"/>
    </source>
</evidence>
<evidence type="ECO:0000259" key="1">
    <source>
        <dbReference type="PROSITE" id="PS51186"/>
    </source>
</evidence>
<feature type="domain" description="N-acetyltransferase" evidence="1">
    <location>
        <begin position="32"/>
        <end position="192"/>
    </location>
</feature>
<dbReference type="SUPFAM" id="SSF55729">
    <property type="entry name" value="Acyl-CoA N-acyltransferases (Nat)"/>
    <property type="match status" value="1"/>
</dbReference>
<dbReference type="PANTHER" id="PTHR41700:SF1">
    <property type="entry name" value="N-ACETYLTRANSFERASE DOMAIN-CONTAINING PROTEIN"/>
    <property type="match status" value="1"/>
</dbReference>
<keyword evidence="2" id="KW-0808">Transferase</keyword>
<organism evidence="2 3">
    <name type="scientific">Microbacterium bovistercoris</name>
    <dbReference type="NCBI Taxonomy" id="2293570"/>
    <lineage>
        <taxon>Bacteria</taxon>
        <taxon>Bacillati</taxon>
        <taxon>Actinomycetota</taxon>
        <taxon>Actinomycetes</taxon>
        <taxon>Micrococcales</taxon>
        <taxon>Microbacteriaceae</taxon>
        <taxon>Microbacterium</taxon>
    </lineage>
</organism>
<protein>
    <submittedName>
        <fullName evidence="2">GNAT family N-acetyltransferase</fullName>
    </submittedName>
</protein>
<dbReference type="PANTHER" id="PTHR41700">
    <property type="entry name" value="GCN5-RELATED N-ACETYLTRANSFERASE"/>
    <property type="match status" value="1"/>
</dbReference>
<comment type="caution">
    <text evidence="2">The sequence shown here is derived from an EMBL/GenBank/DDBJ whole genome shotgun (WGS) entry which is preliminary data.</text>
</comment>
<proteinExistence type="predicted"/>
<sequence>MIDSPAILRYLRPSERASAEYRIRIMHDATQRRYHCATLRSHAELHAAAELYARVFDYDTPDLHLNTNLLSALVRNGGSAIGAHTEDGELVGFAYGFAGRDRAGDEFHYSQAAVVDPAHQGAGVGRLLKYAQRDVALGWGQRRMRWTFDPSLARNAHFNFSTLGAEGIGYEEDYYGRPDTDRIVVEWALDRTADPYAGERALQPPAFGPEDWGRPSSAGDGAVWLPVPARPDRNGAVCGTVRAALRDIVTEGRVLVACTRIDDRTAAHLAVRRLDEEEE</sequence>
<dbReference type="Gene3D" id="3.40.630.30">
    <property type="match status" value="1"/>
</dbReference>
<gene>
    <name evidence="2" type="ORF">DY023_03580</name>
</gene>
<name>A0A371NWW7_9MICO</name>
<reference evidence="2 3" key="1">
    <citation type="submission" date="2018-08" db="EMBL/GenBank/DDBJ databases">
        <title>Isolation, diversity and antifungal activity of Actinobacteria from cow dung.</title>
        <authorList>
            <person name="Ling L."/>
        </authorList>
    </citation>
    <scope>NUCLEOTIDE SEQUENCE [LARGE SCALE GENOMIC DNA]</scope>
    <source>
        <strain evidence="2 3">NEAU-LLE</strain>
    </source>
</reference>
<dbReference type="PROSITE" id="PS51186">
    <property type="entry name" value="GNAT"/>
    <property type="match status" value="1"/>
</dbReference>
<dbReference type="OrthoDB" id="9797990at2"/>
<dbReference type="GO" id="GO:0016747">
    <property type="term" value="F:acyltransferase activity, transferring groups other than amino-acyl groups"/>
    <property type="evidence" value="ECO:0007669"/>
    <property type="project" value="InterPro"/>
</dbReference>
<dbReference type="Pfam" id="PF00583">
    <property type="entry name" value="Acetyltransf_1"/>
    <property type="match status" value="1"/>
</dbReference>
<evidence type="ECO:0000313" key="3">
    <source>
        <dbReference type="Proteomes" id="UP000262172"/>
    </source>
</evidence>
<dbReference type="CDD" id="cd04301">
    <property type="entry name" value="NAT_SF"/>
    <property type="match status" value="1"/>
</dbReference>
<dbReference type="InterPro" id="IPR038764">
    <property type="entry name" value="GNAT_N_AcTrfase_prd"/>
</dbReference>
<dbReference type="InterPro" id="IPR000182">
    <property type="entry name" value="GNAT_dom"/>
</dbReference>
<dbReference type="AlphaFoldDB" id="A0A371NWW7"/>
<accession>A0A371NWW7</accession>
<keyword evidence="3" id="KW-1185">Reference proteome</keyword>
<dbReference type="Proteomes" id="UP000262172">
    <property type="component" value="Unassembled WGS sequence"/>
</dbReference>
<dbReference type="InterPro" id="IPR016181">
    <property type="entry name" value="Acyl_CoA_acyltransferase"/>
</dbReference>